<keyword evidence="1" id="KW-1133">Transmembrane helix</keyword>
<dbReference type="Pfam" id="PF06713">
    <property type="entry name" value="bPH_4"/>
    <property type="match status" value="1"/>
</dbReference>
<dbReference type="OrthoDB" id="2436858at2"/>
<dbReference type="Proteomes" id="UP000050326">
    <property type="component" value="Unassembled WGS sequence"/>
</dbReference>
<evidence type="ECO:0000313" key="3">
    <source>
        <dbReference type="EMBL" id="KPU45375.1"/>
    </source>
</evidence>
<dbReference type="GO" id="GO:0030153">
    <property type="term" value="P:bacteriocin immunity"/>
    <property type="evidence" value="ECO:0007669"/>
    <property type="project" value="InterPro"/>
</dbReference>
<feature type="transmembrane region" description="Helical" evidence="1">
    <location>
        <begin position="15"/>
        <end position="32"/>
    </location>
</feature>
<protein>
    <recommendedName>
        <fullName evidence="2">Uncharacterized protein YyaB-like PH domain-containing protein</fullName>
    </recommendedName>
</protein>
<dbReference type="EMBL" id="LKET01000024">
    <property type="protein sequence ID" value="KPU45375.1"/>
    <property type="molecule type" value="Genomic_DNA"/>
</dbReference>
<reference evidence="3 4" key="1">
    <citation type="submission" date="2015-09" db="EMBL/GenBank/DDBJ databases">
        <title>Genome sequence of Oxobacter pfennigii DSM 3222.</title>
        <authorList>
            <person name="Poehlein A."/>
            <person name="Bengelsdorf F.R."/>
            <person name="Schiel-Bengelsdorf B."/>
            <person name="Duerre P."/>
            <person name="Daniel R."/>
        </authorList>
    </citation>
    <scope>NUCLEOTIDE SEQUENCE [LARGE SCALE GENOMIC DNA]</scope>
    <source>
        <strain evidence="3 4">DSM 3222</strain>
    </source>
</reference>
<keyword evidence="1" id="KW-0812">Transmembrane</keyword>
<gene>
    <name evidence="3" type="ORF">OXPF_10700</name>
</gene>
<sequence length="140" mass="16549">MYRFDVEISDKNKAIYIYNIFVALFCVFFIVLPSDAAIILKIFMVLGWTLFITHCTGVFFAKIIVDREYITINNGLLFRRKIPLRDIENVRYINNNDRIVWVHPILSKNGMVIEYPKNKKIFVSVKDREEFLYVMARPCG</sequence>
<evidence type="ECO:0000259" key="2">
    <source>
        <dbReference type="Pfam" id="PF06713"/>
    </source>
</evidence>
<evidence type="ECO:0000256" key="1">
    <source>
        <dbReference type="SAM" id="Phobius"/>
    </source>
</evidence>
<dbReference type="RefSeq" id="WP_054874175.1">
    <property type="nucleotide sequence ID" value="NZ_LKET01000024.1"/>
</dbReference>
<feature type="transmembrane region" description="Helical" evidence="1">
    <location>
        <begin position="38"/>
        <end position="61"/>
    </location>
</feature>
<organism evidence="3 4">
    <name type="scientific">Oxobacter pfennigii</name>
    <dbReference type="NCBI Taxonomy" id="36849"/>
    <lineage>
        <taxon>Bacteria</taxon>
        <taxon>Bacillati</taxon>
        <taxon>Bacillota</taxon>
        <taxon>Clostridia</taxon>
        <taxon>Eubacteriales</taxon>
        <taxon>Clostridiaceae</taxon>
        <taxon>Oxobacter</taxon>
    </lineage>
</organism>
<name>A0A0P8WCC2_9CLOT</name>
<evidence type="ECO:0000313" key="4">
    <source>
        <dbReference type="Proteomes" id="UP000050326"/>
    </source>
</evidence>
<keyword evidence="4" id="KW-1185">Reference proteome</keyword>
<keyword evidence="1" id="KW-0472">Membrane</keyword>
<comment type="caution">
    <text evidence="3">The sequence shown here is derived from an EMBL/GenBank/DDBJ whole genome shotgun (WGS) entry which is preliminary data.</text>
</comment>
<proteinExistence type="predicted"/>
<dbReference type="AlphaFoldDB" id="A0A0P8WCC2"/>
<feature type="domain" description="Uncharacterized protein YyaB-like PH" evidence="2">
    <location>
        <begin position="64"/>
        <end position="132"/>
    </location>
</feature>
<dbReference type="InterPro" id="IPR009589">
    <property type="entry name" value="PH_YyaB-like"/>
</dbReference>
<accession>A0A0P8WCC2</accession>